<reference evidence="2 3" key="1">
    <citation type="submission" date="2023-05" db="EMBL/GenBank/DDBJ databases">
        <title>A 100% complete, gapless, phased diploid assembly of the Scenedesmus obliquus UTEX 3031 genome.</title>
        <authorList>
            <person name="Biondi T.C."/>
            <person name="Hanschen E.R."/>
            <person name="Kwon T."/>
            <person name="Eng W."/>
            <person name="Kruse C.P.S."/>
            <person name="Koehler S.I."/>
            <person name="Kunde Y."/>
            <person name="Gleasner C.D."/>
            <person name="You Mak K.T."/>
            <person name="Polle J."/>
            <person name="Hovde B.T."/>
            <person name="Starkenburg S.R."/>
        </authorList>
    </citation>
    <scope>NUCLEOTIDE SEQUENCE [LARGE SCALE GENOMIC DNA]</scope>
    <source>
        <strain evidence="2 3">DOE0152z</strain>
    </source>
</reference>
<evidence type="ECO:0000313" key="2">
    <source>
        <dbReference type="EMBL" id="WIA16467.1"/>
    </source>
</evidence>
<name>A0ABY8U5C6_TETOB</name>
<evidence type="ECO:0008006" key="4">
    <source>
        <dbReference type="Google" id="ProtNLM"/>
    </source>
</evidence>
<dbReference type="EMBL" id="CP126214">
    <property type="protein sequence ID" value="WIA16467.1"/>
    <property type="molecule type" value="Genomic_DNA"/>
</dbReference>
<organism evidence="2 3">
    <name type="scientific">Tetradesmus obliquus</name>
    <name type="common">Green alga</name>
    <name type="synonym">Acutodesmus obliquus</name>
    <dbReference type="NCBI Taxonomy" id="3088"/>
    <lineage>
        <taxon>Eukaryota</taxon>
        <taxon>Viridiplantae</taxon>
        <taxon>Chlorophyta</taxon>
        <taxon>core chlorophytes</taxon>
        <taxon>Chlorophyceae</taxon>
        <taxon>CS clade</taxon>
        <taxon>Sphaeropleales</taxon>
        <taxon>Scenedesmaceae</taxon>
        <taxon>Tetradesmus</taxon>
    </lineage>
</organism>
<feature type="region of interest" description="Disordered" evidence="1">
    <location>
        <begin position="98"/>
        <end position="121"/>
    </location>
</feature>
<sequence>MDGTPSTDPSSFFVTVYVEAGYLEEVSQAFTRSTAGCATKFVDWSNDPLAFRYRLNSCNSVLLRIFCNNPATSCPLSYHADYAMENCTDVPVVAAPTNAATSSSSSTPPAGSNASTSTDMYTTPTSSDIAGLATSNISTNCSCPNCEGVNVLEGYNELHPIPPGTSKFSFTALSEDASVFRVKLVVLTSVTTPQWQYEEIYSTSNLTGCATEAVDWYLWFTAEHSSTPQLGQAEADAPPSFTDVDSLDAQLAYYFASIGKTGNFNITKQQCLAQPFISGNLTLSSDLPLKCEALRTCLSSYRVWMYRGAACNVALLYTTGGSGCSGGVGTVTWNTDGTWGAVGVFPNGTSGVTSFYATRKTANAMDVSVEVNGGPDAMPSTQPQLD</sequence>
<accession>A0ABY8U5C6</accession>
<evidence type="ECO:0000313" key="3">
    <source>
        <dbReference type="Proteomes" id="UP001244341"/>
    </source>
</evidence>
<dbReference type="Proteomes" id="UP001244341">
    <property type="component" value="Chromosome 7b"/>
</dbReference>
<gene>
    <name evidence="2" type="ORF">OEZ85_013151</name>
</gene>
<protein>
    <recommendedName>
        <fullName evidence="4">Pherophorin domain-containing protein</fullName>
    </recommendedName>
</protein>
<keyword evidence="3" id="KW-1185">Reference proteome</keyword>
<proteinExistence type="predicted"/>
<feature type="compositionally biased region" description="Low complexity" evidence="1">
    <location>
        <begin position="98"/>
        <end position="118"/>
    </location>
</feature>
<evidence type="ECO:0000256" key="1">
    <source>
        <dbReference type="SAM" id="MobiDB-lite"/>
    </source>
</evidence>